<evidence type="ECO:0000313" key="4">
    <source>
        <dbReference type="RefSeq" id="XP_034110545.1"/>
    </source>
</evidence>
<evidence type="ECO:0000313" key="5">
    <source>
        <dbReference type="RefSeq" id="XP_034110546.1"/>
    </source>
</evidence>
<accession>A0A6P8XGC7</accession>
<dbReference type="InterPro" id="IPR011333">
    <property type="entry name" value="SKP1/BTB/POZ_sf"/>
</dbReference>
<dbReference type="PROSITE" id="PS50097">
    <property type="entry name" value="BTB"/>
    <property type="match status" value="1"/>
</dbReference>
<reference evidence="4 5" key="1">
    <citation type="submission" date="2025-04" db="UniProtKB">
        <authorList>
            <consortium name="RefSeq"/>
        </authorList>
    </citation>
    <scope>IDENTIFICATION</scope>
    <source>
        <strain evidence="4 5">15112-1751.03</strain>
        <tissue evidence="4 5">Whole Adult</tissue>
    </source>
</reference>
<dbReference type="GO" id="GO:0005829">
    <property type="term" value="C:cytosol"/>
    <property type="evidence" value="ECO:0007669"/>
    <property type="project" value="TreeGrafter"/>
</dbReference>
<dbReference type="SMART" id="SM00225">
    <property type="entry name" value="BTB"/>
    <property type="match status" value="1"/>
</dbReference>
<dbReference type="CDD" id="cd18186">
    <property type="entry name" value="BTB_POZ_ZBTB_KLHL-like"/>
    <property type="match status" value="1"/>
</dbReference>
<dbReference type="RefSeq" id="XP_034110545.1">
    <property type="nucleotide sequence ID" value="XM_034254654.2"/>
</dbReference>
<dbReference type="GO" id="GO:0022008">
    <property type="term" value="P:neurogenesis"/>
    <property type="evidence" value="ECO:0007669"/>
    <property type="project" value="TreeGrafter"/>
</dbReference>
<feature type="compositionally biased region" description="Basic and acidic residues" evidence="1">
    <location>
        <begin position="244"/>
        <end position="271"/>
    </location>
</feature>
<dbReference type="GeneID" id="117572071"/>
<feature type="region of interest" description="Disordered" evidence="1">
    <location>
        <begin position="244"/>
        <end position="273"/>
    </location>
</feature>
<dbReference type="PANTHER" id="PTHR45774">
    <property type="entry name" value="BTB/POZ DOMAIN-CONTAINING"/>
    <property type="match status" value="1"/>
</dbReference>
<dbReference type="InterPro" id="IPR000210">
    <property type="entry name" value="BTB/POZ_dom"/>
</dbReference>
<dbReference type="Gene3D" id="3.30.710.10">
    <property type="entry name" value="Potassium Channel Kv1.1, Chain A"/>
    <property type="match status" value="1"/>
</dbReference>
<protein>
    <submittedName>
        <fullName evidence="4 5">Kelch-like protein 40</fullName>
    </submittedName>
</protein>
<evidence type="ECO:0000259" key="2">
    <source>
        <dbReference type="PROSITE" id="PS50097"/>
    </source>
</evidence>
<gene>
    <name evidence="4 5" type="primary">LOC117572071</name>
</gene>
<feature type="domain" description="BTB" evidence="2">
    <location>
        <begin position="27"/>
        <end position="92"/>
    </location>
</feature>
<keyword evidence="3" id="KW-1185">Reference proteome</keyword>
<dbReference type="RefSeq" id="XP_034110546.1">
    <property type="nucleotide sequence ID" value="XM_034254655.2"/>
</dbReference>
<evidence type="ECO:0000313" key="3">
    <source>
        <dbReference type="Proteomes" id="UP000515160"/>
    </source>
</evidence>
<dbReference type="Proteomes" id="UP000515160">
    <property type="component" value="Chromosome 3"/>
</dbReference>
<dbReference type="OrthoDB" id="7963723at2759"/>
<sequence>MENIEKNWQDQKPQQRMEYLLKSGHLSDCSFVVYGDEGEKIVLKCHKLVLMSVSPVFERMFEGDFEESKLADNIVLDDVSGTDFQKFLSYLYWHDNQKLDTYKLDTIQSLIYLSKKFMIPNMTTKCLNTLKKRASKGLDPDTTIDLFEYAHQIEDIELIHSIKMKFTGNPSLFINTAAVFDLSSDKFLLFIRTFNGWVEEKIRFKVIEHYCNVHGLKLNMTNTEQEDIKENCVLPSLTAAFEKNENKNNVKASNDEKDSNKNEEKMTNTKEVEEDIKENCVLPSLTAAFEKDENKNNVKENEEKIRNQREQEKRMQFITELMEDIKFPSMSSYDFIAGPGASDLLTIEKKYQLLSEICIAKDKMKTFV</sequence>
<dbReference type="SUPFAM" id="SSF54695">
    <property type="entry name" value="POZ domain"/>
    <property type="match status" value="1"/>
</dbReference>
<organism evidence="3 4">
    <name type="scientific">Drosophila albomicans</name>
    <name type="common">Fruit fly</name>
    <dbReference type="NCBI Taxonomy" id="7291"/>
    <lineage>
        <taxon>Eukaryota</taxon>
        <taxon>Metazoa</taxon>
        <taxon>Ecdysozoa</taxon>
        <taxon>Arthropoda</taxon>
        <taxon>Hexapoda</taxon>
        <taxon>Insecta</taxon>
        <taxon>Pterygota</taxon>
        <taxon>Neoptera</taxon>
        <taxon>Endopterygota</taxon>
        <taxon>Diptera</taxon>
        <taxon>Brachycera</taxon>
        <taxon>Muscomorpha</taxon>
        <taxon>Ephydroidea</taxon>
        <taxon>Drosophilidae</taxon>
        <taxon>Drosophila</taxon>
    </lineage>
</organism>
<name>A0A6P8XGC7_DROAB</name>
<dbReference type="Pfam" id="PF00651">
    <property type="entry name" value="BTB"/>
    <property type="match status" value="1"/>
</dbReference>
<dbReference type="AlphaFoldDB" id="A0A6P8XGC7"/>
<evidence type="ECO:0000256" key="1">
    <source>
        <dbReference type="SAM" id="MobiDB-lite"/>
    </source>
</evidence>
<proteinExistence type="predicted"/>
<dbReference type="PANTHER" id="PTHR45774:SF4">
    <property type="entry name" value="AXUNDEAD, ISOFORM F"/>
    <property type="match status" value="1"/>
</dbReference>